<proteinExistence type="predicted"/>
<feature type="compositionally biased region" description="Low complexity" evidence="1">
    <location>
        <begin position="274"/>
        <end position="292"/>
    </location>
</feature>
<name>A0A1L1V618_9MYCO</name>
<sequence>MSAIEYPPSKYADLILVSEKGMHWPEQSEYVWRTYSEQLKAEWGRLIDQEFAQQSIKQNLDGQTSVGMIPAINQMVAKRDGTLADRIAALAVASPAADSIRASIVDLKSDLYWVVMSADQRIKDLESKAGIGAAATLPAQIAAIIEAAQAEALARDTARAAEVTAKTTELLSWSPPSGSAKQSGGPGAATPLSTGIGGEGAYSPPLSPANGSGVQAVDYNTMKQGSPADAAHGDAKQAEKPSLSNEARKAAWKPNALDPKDAAAANPDRPLPSPAHSSPPMSSPSSGGSSASSGGGSSMIGQMMPRSMSPSPASSSSPASSGSGLSSGGGPASASPAAGHAGGPGSPAGAGAPGAAQGGASGLRGAGLASAGSGIAESSARLASGAVNATANTLGAAGNIGSQVAQGAASAASAAAPAAPAAAPPAAASAPVSGAPVGGAPIGMMPAAAAGGPAVVSPVGGPVVGGGPAATPAAAATPVSSVGGATPAAAGSSLAPVPLHTTPGVRGVGADGATGDVLFGQAMDVGRDVVSAMVAQTVWAGHITIHYAVALVYERGGTVAAWMATSEGASYIPLGVRIPPDVRLSVTDPVIGRELWESSASAGGANPLATVVRQAQEREMAAPGSRVLAVASSLPMDQVTDYAAEVSARPVHVDPKSITKPAGVDMAMAHRCAVAMPWEWQQANRFDEQERYRIASRHMYMAMSTGRLSSGACEEVMDLYELGKPVPEALWREVNNARLKPLTEYMLAMQSAGQGGAVPVRALAAARAAEVILCLRHSTTAEGCADLLYASRLAGAPLEPNAAVA</sequence>
<dbReference type="AlphaFoldDB" id="A0A1L1V618"/>
<dbReference type="EMBL" id="JF699753">
    <property type="protein sequence ID" value="AFQ68248.1"/>
    <property type="molecule type" value="Genomic_DNA"/>
</dbReference>
<geneLocation type="plasmid" evidence="2">
    <name>pM90</name>
</geneLocation>
<feature type="compositionally biased region" description="Gly residues" evidence="1">
    <location>
        <begin position="340"/>
        <end position="365"/>
    </location>
</feature>
<feature type="compositionally biased region" description="Polar residues" evidence="1">
    <location>
        <begin position="167"/>
        <end position="182"/>
    </location>
</feature>
<keyword evidence="2" id="KW-0614">Plasmid</keyword>
<feature type="region of interest" description="Disordered" evidence="1">
    <location>
        <begin position="167"/>
        <end position="370"/>
    </location>
</feature>
<evidence type="ECO:0000256" key="1">
    <source>
        <dbReference type="SAM" id="MobiDB-lite"/>
    </source>
</evidence>
<feature type="compositionally biased region" description="Low complexity" evidence="1">
    <location>
        <begin position="309"/>
        <end position="324"/>
    </location>
</feature>
<reference evidence="2" key="1">
    <citation type="submission" date="2011-03" db="EMBL/GenBank/DDBJ databases">
        <authorList>
            <person name="Lee H."/>
        </authorList>
    </citation>
    <scope>NUCLEOTIDE SEQUENCE</scope>
    <source>
        <strain evidence="2">MOTT90</strain>
        <plasmid evidence="2">pM90</plasmid>
    </source>
</reference>
<evidence type="ECO:0000313" key="2">
    <source>
        <dbReference type="EMBL" id="AFQ68248.1"/>
    </source>
</evidence>
<organism evidence="2">
    <name type="scientific">Mycobacterium sp. MOTT-90</name>
    <dbReference type="NCBI Taxonomy" id="1069227"/>
    <lineage>
        <taxon>Bacteria</taxon>
        <taxon>Bacillati</taxon>
        <taxon>Actinomycetota</taxon>
        <taxon>Actinomycetes</taxon>
        <taxon>Mycobacteriales</taxon>
        <taxon>Mycobacteriaceae</taxon>
        <taxon>Mycobacterium</taxon>
    </lineage>
</organism>
<protein>
    <submittedName>
        <fullName evidence="2">Uncharacterized protein</fullName>
    </submittedName>
</protein>
<accession>A0A1L1V618</accession>
<dbReference type="RefSeq" id="WP_015388951.1">
    <property type="nucleotide sequence ID" value="NZ_JF699753.1"/>
</dbReference>